<dbReference type="PANTHER" id="PTHR11138">
    <property type="entry name" value="METHIONYL-TRNA FORMYLTRANSFERASE"/>
    <property type="match status" value="1"/>
</dbReference>
<feature type="domain" description="Formyl transferase C-terminal" evidence="6">
    <location>
        <begin position="204"/>
        <end position="298"/>
    </location>
</feature>
<dbReference type="EC" id="2.1.2.9" evidence="2"/>
<dbReference type="EMBL" id="JALBUT010000002">
    <property type="protein sequence ID" value="MDX8414979.1"/>
    <property type="molecule type" value="Genomic_DNA"/>
</dbReference>
<evidence type="ECO:0000259" key="6">
    <source>
        <dbReference type="Pfam" id="PF02911"/>
    </source>
</evidence>
<evidence type="ECO:0000259" key="5">
    <source>
        <dbReference type="Pfam" id="PF00551"/>
    </source>
</evidence>
<proteinExistence type="inferred from homology"/>
<dbReference type="SUPFAM" id="SSF53328">
    <property type="entry name" value="Formyltransferase"/>
    <property type="match status" value="1"/>
</dbReference>
<comment type="caution">
    <text evidence="7">The sequence shown here is derived from an EMBL/GenBank/DDBJ whole genome shotgun (WGS) entry which is preliminary data.</text>
</comment>
<evidence type="ECO:0000256" key="1">
    <source>
        <dbReference type="ARBA" id="ARBA00010699"/>
    </source>
</evidence>
<dbReference type="NCBIfam" id="TIGR00460">
    <property type="entry name" value="fmt"/>
    <property type="match status" value="1"/>
</dbReference>
<evidence type="ECO:0000256" key="3">
    <source>
        <dbReference type="ARBA" id="ARBA00022679"/>
    </source>
</evidence>
<dbReference type="InterPro" id="IPR002376">
    <property type="entry name" value="Formyl_transf_N"/>
</dbReference>
<dbReference type="CDD" id="cd08704">
    <property type="entry name" value="Met_tRNA_FMT_C"/>
    <property type="match status" value="1"/>
</dbReference>
<dbReference type="InterPro" id="IPR041711">
    <property type="entry name" value="Met-tRNA-FMT_N"/>
</dbReference>
<dbReference type="GO" id="GO:0004479">
    <property type="term" value="F:methionyl-tRNA formyltransferase activity"/>
    <property type="evidence" value="ECO:0007669"/>
    <property type="project" value="UniProtKB-EC"/>
</dbReference>
<dbReference type="PANTHER" id="PTHR11138:SF5">
    <property type="entry name" value="METHIONYL-TRNA FORMYLTRANSFERASE, MITOCHONDRIAL"/>
    <property type="match status" value="1"/>
</dbReference>
<organism evidence="7 8">
    <name type="scientific">Intestinicryptomonas porci</name>
    <dbReference type="NCBI Taxonomy" id="2926320"/>
    <lineage>
        <taxon>Bacteria</taxon>
        <taxon>Pseudomonadati</taxon>
        <taxon>Verrucomicrobiota</taxon>
        <taxon>Opitutia</taxon>
        <taxon>Opitutales</taxon>
        <taxon>Intestinicryptomonaceae</taxon>
        <taxon>Intestinicryptomonas</taxon>
    </lineage>
</organism>
<evidence type="ECO:0000256" key="4">
    <source>
        <dbReference type="ARBA" id="ARBA00022917"/>
    </source>
</evidence>
<evidence type="ECO:0000256" key="2">
    <source>
        <dbReference type="ARBA" id="ARBA00012261"/>
    </source>
</evidence>
<evidence type="ECO:0000313" key="7">
    <source>
        <dbReference type="EMBL" id="MDX8414979.1"/>
    </source>
</evidence>
<dbReference type="Gene3D" id="3.40.50.12230">
    <property type="match status" value="1"/>
</dbReference>
<dbReference type="CDD" id="cd08646">
    <property type="entry name" value="FMT_core_Met-tRNA-FMT_N"/>
    <property type="match status" value="1"/>
</dbReference>
<evidence type="ECO:0000313" key="8">
    <source>
        <dbReference type="Proteomes" id="UP001275932"/>
    </source>
</evidence>
<dbReference type="Pfam" id="PF00551">
    <property type="entry name" value="Formyl_trans_N"/>
    <property type="match status" value="1"/>
</dbReference>
<keyword evidence="3 7" id="KW-0808">Transferase</keyword>
<feature type="domain" description="Formyl transferase N-terminal" evidence="5">
    <location>
        <begin position="2"/>
        <end position="169"/>
    </location>
</feature>
<dbReference type="RefSeq" id="WP_370396426.1">
    <property type="nucleotide sequence ID" value="NZ_JALBUT010000002.1"/>
</dbReference>
<comment type="similarity">
    <text evidence="1">Belongs to the Fmt family.</text>
</comment>
<keyword evidence="8" id="KW-1185">Reference proteome</keyword>
<dbReference type="InterPro" id="IPR005794">
    <property type="entry name" value="Fmt"/>
</dbReference>
<keyword evidence="4" id="KW-0648">Protein biosynthesis</keyword>
<dbReference type="InterPro" id="IPR005793">
    <property type="entry name" value="Formyl_trans_C"/>
</dbReference>
<reference evidence="7 8" key="1">
    <citation type="submission" date="2022-03" db="EMBL/GenBank/DDBJ databases">
        <title>Novel taxa within the pig intestine.</title>
        <authorList>
            <person name="Wylensek D."/>
            <person name="Bishof K."/>
            <person name="Afrizal A."/>
            <person name="Clavel T."/>
        </authorList>
    </citation>
    <scope>NUCLEOTIDE SEQUENCE [LARGE SCALE GENOMIC DNA]</scope>
    <source>
        <strain evidence="7 8">CLA-KB-P66</strain>
    </source>
</reference>
<sequence length="316" mass="34325">MKIAFMASDAVAIPAIESVWKNPKTELVAIVSNPDKPKGRGGKVSPNDVSTWAVSHGVLLLRPEKSPDKDVIEALKNAGAECVVVMAYGRILKEEFLNFAPLGCLNLHGSILPELRGASPIETAIALGKTSTGVSLMRIVKKMDAGDVADVVETEISPRETGKSLREKIGIDAARLLERNFDKIAEKTLVFTPQNEENATYSRKISKSDLYLDFSKSARELDLRIRAFGCGIVSINGEVLKIGEAFANSGGKNIKFGMVASVSKDRILISCAEGFLNVQKIQAPCAKMLSVSQFLNGYKIDHGVVFDKFENEKLLK</sequence>
<dbReference type="Proteomes" id="UP001275932">
    <property type="component" value="Unassembled WGS sequence"/>
</dbReference>
<gene>
    <name evidence="7" type="primary">fmt</name>
    <name evidence="7" type="ORF">MOX91_02110</name>
</gene>
<dbReference type="SUPFAM" id="SSF50486">
    <property type="entry name" value="FMT C-terminal domain-like"/>
    <property type="match status" value="1"/>
</dbReference>
<protein>
    <recommendedName>
        <fullName evidence="2">methionyl-tRNA formyltransferase</fullName>
        <ecNumber evidence="2">2.1.2.9</ecNumber>
    </recommendedName>
</protein>
<dbReference type="InterPro" id="IPR044135">
    <property type="entry name" value="Met-tRNA-FMT_C"/>
</dbReference>
<dbReference type="InterPro" id="IPR011034">
    <property type="entry name" value="Formyl_transferase-like_C_sf"/>
</dbReference>
<dbReference type="Pfam" id="PF02911">
    <property type="entry name" value="Formyl_trans_C"/>
    <property type="match status" value="1"/>
</dbReference>
<accession>A0ABU4WEJ1</accession>
<dbReference type="InterPro" id="IPR036477">
    <property type="entry name" value="Formyl_transf_N_sf"/>
</dbReference>
<name>A0ABU4WEJ1_9BACT</name>